<dbReference type="GO" id="GO:0009164">
    <property type="term" value="P:nucleoside catabolic process"/>
    <property type="evidence" value="ECO:0007669"/>
    <property type="project" value="UniProtKB-ARBA"/>
</dbReference>
<evidence type="ECO:0000256" key="3">
    <source>
        <dbReference type="ARBA" id="ARBA00021980"/>
    </source>
</evidence>
<keyword evidence="9" id="KW-1185">Reference proteome</keyword>
<dbReference type="SUPFAM" id="SSF53167">
    <property type="entry name" value="Purine and uridine phosphorylases"/>
    <property type="match status" value="1"/>
</dbReference>
<dbReference type="Pfam" id="PF01048">
    <property type="entry name" value="PNP_UDP_1"/>
    <property type="match status" value="1"/>
</dbReference>
<dbReference type="Gene3D" id="3.40.50.1580">
    <property type="entry name" value="Nucleoside phosphorylase domain"/>
    <property type="match status" value="1"/>
</dbReference>
<dbReference type="InterPro" id="IPR018016">
    <property type="entry name" value="Nucleoside_phosphorylase_CS"/>
</dbReference>
<name>A0A4V3DU87_9NEIS</name>
<dbReference type="OrthoDB" id="5296640at2"/>
<reference evidence="8 9" key="1">
    <citation type="submission" date="2019-03" db="EMBL/GenBank/DDBJ databases">
        <title>Genomic Encyclopedia of Type Strains, Phase III (KMG-III): the genomes of soil and plant-associated and newly described type strains.</title>
        <authorList>
            <person name="Whitman W."/>
        </authorList>
    </citation>
    <scope>NUCLEOTIDE SEQUENCE [LARGE SCALE GENOMIC DNA]</scope>
    <source>
        <strain evidence="8 9">CECT 8976</strain>
    </source>
</reference>
<dbReference type="Proteomes" id="UP000295611">
    <property type="component" value="Unassembled WGS sequence"/>
</dbReference>
<dbReference type="AlphaFoldDB" id="A0A4V3DU87"/>
<evidence type="ECO:0000256" key="2">
    <source>
        <dbReference type="ARBA" id="ARBA00011888"/>
    </source>
</evidence>
<evidence type="ECO:0000256" key="6">
    <source>
        <dbReference type="ARBA" id="ARBA00048447"/>
    </source>
</evidence>
<dbReference type="RefSeq" id="WP_133683743.1">
    <property type="nucleotide sequence ID" value="NZ_SNZP01000018.1"/>
</dbReference>
<dbReference type="CDD" id="cd17767">
    <property type="entry name" value="UP_EcUdp-like"/>
    <property type="match status" value="1"/>
</dbReference>
<dbReference type="PROSITE" id="PS01232">
    <property type="entry name" value="PNP_UDP_1"/>
    <property type="match status" value="1"/>
</dbReference>
<feature type="domain" description="Nucleoside phosphorylase" evidence="7">
    <location>
        <begin position="19"/>
        <end position="204"/>
    </location>
</feature>
<dbReference type="EMBL" id="SNZP01000018">
    <property type="protein sequence ID" value="TDR71592.1"/>
    <property type="molecule type" value="Genomic_DNA"/>
</dbReference>
<gene>
    <name evidence="8" type="ORF">DFP86_1182</name>
</gene>
<proteinExistence type="inferred from homology"/>
<evidence type="ECO:0000313" key="9">
    <source>
        <dbReference type="Proteomes" id="UP000295611"/>
    </source>
</evidence>
<dbReference type="InterPro" id="IPR035994">
    <property type="entry name" value="Nucleoside_phosphorylase_sf"/>
</dbReference>
<dbReference type="PANTHER" id="PTHR43691:SF11">
    <property type="entry name" value="FI09636P-RELATED"/>
    <property type="match status" value="1"/>
</dbReference>
<dbReference type="GO" id="GO:0004850">
    <property type="term" value="F:uridine phosphorylase activity"/>
    <property type="evidence" value="ECO:0007669"/>
    <property type="project" value="UniProtKB-EC"/>
</dbReference>
<evidence type="ECO:0000313" key="8">
    <source>
        <dbReference type="EMBL" id="TDR71592.1"/>
    </source>
</evidence>
<keyword evidence="5" id="KW-0808">Transferase</keyword>
<accession>A0A4V3DU87</accession>
<sequence length="247" mass="26342">MSEAKQPHIRCGRKDAAPFAILPGDPERVDRVKAFLDHPVDIAFNREYKSCRGSYKGVPVMVVSTGIGGASAGIAVEELRSIGVHTLIRIGSCGALQPDMRLGDLVIACGAVRDDGASRAYVGDLFPAVPDTGLLTGLLASAKAQGFAHHCGIVHSHDSFYTDREEASREHWRQHGVLAADMETSALLVIARLRGLRAASILNVVVEHDGNIEAGINDYVTGESRTAVGERNEILTALEAIVGLARQ</sequence>
<dbReference type="EC" id="2.4.2.3" evidence="2"/>
<dbReference type="PANTHER" id="PTHR43691">
    <property type="entry name" value="URIDINE PHOSPHORYLASE"/>
    <property type="match status" value="1"/>
</dbReference>
<comment type="similarity">
    <text evidence="1">Belongs to the PNP/UDP phosphorylase family.</text>
</comment>
<evidence type="ECO:0000256" key="4">
    <source>
        <dbReference type="ARBA" id="ARBA00022676"/>
    </source>
</evidence>
<protein>
    <recommendedName>
        <fullName evidence="3">Uridine phosphorylase</fullName>
        <ecNumber evidence="2">2.4.2.3</ecNumber>
    </recommendedName>
</protein>
<evidence type="ECO:0000256" key="5">
    <source>
        <dbReference type="ARBA" id="ARBA00022679"/>
    </source>
</evidence>
<organism evidence="8 9">
    <name type="scientific">Paludibacterium purpuratum</name>
    <dbReference type="NCBI Taxonomy" id="1144873"/>
    <lineage>
        <taxon>Bacteria</taxon>
        <taxon>Pseudomonadati</taxon>
        <taxon>Pseudomonadota</taxon>
        <taxon>Betaproteobacteria</taxon>
        <taxon>Neisseriales</taxon>
        <taxon>Chromobacteriaceae</taxon>
        <taxon>Paludibacterium</taxon>
    </lineage>
</organism>
<dbReference type="InterPro" id="IPR000845">
    <property type="entry name" value="Nucleoside_phosphorylase_d"/>
</dbReference>
<keyword evidence="4" id="KW-0328">Glycosyltransferase</keyword>
<evidence type="ECO:0000259" key="7">
    <source>
        <dbReference type="Pfam" id="PF01048"/>
    </source>
</evidence>
<comment type="catalytic activity">
    <reaction evidence="6">
        <text>uridine + phosphate = alpha-D-ribose 1-phosphate + uracil</text>
        <dbReference type="Rhea" id="RHEA:24388"/>
        <dbReference type="ChEBI" id="CHEBI:16704"/>
        <dbReference type="ChEBI" id="CHEBI:17568"/>
        <dbReference type="ChEBI" id="CHEBI:43474"/>
        <dbReference type="ChEBI" id="CHEBI:57720"/>
        <dbReference type="EC" id="2.4.2.3"/>
    </reaction>
</comment>
<evidence type="ECO:0000256" key="1">
    <source>
        <dbReference type="ARBA" id="ARBA00010456"/>
    </source>
</evidence>
<comment type="caution">
    <text evidence="8">The sequence shown here is derived from an EMBL/GenBank/DDBJ whole genome shotgun (WGS) entry which is preliminary data.</text>
</comment>
<dbReference type="GO" id="GO:0005829">
    <property type="term" value="C:cytosol"/>
    <property type="evidence" value="ECO:0007669"/>
    <property type="project" value="TreeGrafter"/>
</dbReference>